<dbReference type="GO" id="GO:0048193">
    <property type="term" value="P:Golgi vesicle transport"/>
    <property type="evidence" value="ECO:0007669"/>
    <property type="project" value="TreeGrafter"/>
</dbReference>
<dbReference type="Pfam" id="PF01465">
    <property type="entry name" value="GRIP"/>
    <property type="match status" value="1"/>
</dbReference>
<dbReference type="GO" id="GO:0031267">
    <property type="term" value="F:small GTPase binding"/>
    <property type="evidence" value="ECO:0007669"/>
    <property type="project" value="TreeGrafter"/>
</dbReference>
<sequence length="509" mass="60173">MLQKGLTEKDALLQKYEREQRESNDCHLELQNKQKELLKKLECVEKNHQEEQVRTKSLVKELEEQTKKYSLLADEHSSCGGVLASSREELKVKEQKYLDMENIIGDLQKKMQEKEAVSQSLEQKIKELENNIVKKNEVHKIEMEDMSLRYEEKLKCLQEQLGERNDSLKVFEEGAEEKARSVLELQKSLGDMQKQQKDLQTKLEETEGEKQKLCKQVNNLQKDIRALRKEHQQELDIVKKESLEEMEQKIRCEQEDIELKHNSTLKQLIREFNTQLAQKERELETAVKETISKAQEVENELIENHHIETTQLHKKIAEKDDDLKRTVKKYEEILESREEEMTAKVHELQAQLEDLQKEYKQRIAEEEHCNSEKVTIAELKAQLAQKTTLVNDSKLKEQELKEQIHVLEDQLKHYEKNMYVTSVGTPYRDGNVHHTDVSLFEEPTEFEYLRKVLFEYMMGRETKTMAKVITTVLKFPADQTQKILEREDARPMVSYVSKSSLCKRIRFQE</sequence>
<dbReference type="Gene3D" id="1.10.220.60">
    <property type="entry name" value="GRIP domain"/>
    <property type="match status" value="1"/>
</dbReference>
<name>A0A8C3TNV9_CATUS</name>
<feature type="coiled-coil region" evidence="1">
    <location>
        <begin position="104"/>
        <end position="160"/>
    </location>
</feature>
<dbReference type="PANTHER" id="PTHR19327:SF0">
    <property type="entry name" value="GOLGIN SUBFAMILY A MEMBER 4"/>
    <property type="match status" value="1"/>
</dbReference>
<evidence type="ECO:0000313" key="3">
    <source>
        <dbReference type="Ensembl" id="ENSCUSP00005001360.1"/>
    </source>
</evidence>
<dbReference type="GO" id="GO:0005794">
    <property type="term" value="C:Golgi apparatus"/>
    <property type="evidence" value="ECO:0007669"/>
    <property type="project" value="TreeGrafter"/>
</dbReference>
<reference evidence="3" key="1">
    <citation type="submission" date="2020-10" db="EMBL/GenBank/DDBJ databases">
        <title>Catharus ustulatus (Swainson's thrush) genome, bCatUst1, primary haplotype v2.</title>
        <authorList>
            <person name="Delmore K."/>
            <person name="Vafadar M."/>
            <person name="Formenti G."/>
            <person name="Chow W."/>
            <person name="Pelan S."/>
            <person name="Howe K."/>
            <person name="Rhie A."/>
            <person name="Mountcastle J."/>
            <person name="Haase B."/>
            <person name="Fedrigo O."/>
            <person name="Jarvis E.D."/>
        </authorList>
    </citation>
    <scope>NUCLEOTIDE SEQUENCE [LARGE SCALE GENOMIC DNA]</scope>
</reference>
<dbReference type="InterPro" id="IPR000237">
    <property type="entry name" value="GRIP_dom"/>
</dbReference>
<dbReference type="SMART" id="SM00755">
    <property type="entry name" value="Grip"/>
    <property type="match status" value="1"/>
</dbReference>
<evidence type="ECO:0000313" key="4">
    <source>
        <dbReference type="Proteomes" id="UP000694563"/>
    </source>
</evidence>
<keyword evidence="1" id="KW-0175">Coiled coil</keyword>
<organism evidence="3 4">
    <name type="scientific">Catharus ustulatus</name>
    <name type="common">Russet-backed thrush</name>
    <name type="synonym">Hylocichla ustulatus</name>
    <dbReference type="NCBI Taxonomy" id="91951"/>
    <lineage>
        <taxon>Eukaryota</taxon>
        <taxon>Metazoa</taxon>
        <taxon>Chordata</taxon>
        <taxon>Craniata</taxon>
        <taxon>Vertebrata</taxon>
        <taxon>Euteleostomi</taxon>
        <taxon>Archelosauria</taxon>
        <taxon>Archosauria</taxon>
        <taxon>Dinosauria</taxon>
        <taxon>Saurischia</taxon>
        <taxon>Theropoda</taxon>
        <taxon>Coelurosauria</taxon>
        <taxon>Aves</taxon>
        <taxon>Neognathae</taxon>
        <taxon>Neoaves</taxon>
        <taxon>Telluraves</taxon>
        <taxon>Australaves</taxon>
        <taxon>Passeriformes</taxon>
        <taxon>Turdidae</taxon>
        <taxon>Catharus</taxon>
    </lineage>
</organism>
<protein>
    <submittedName>
        <fullName evidence="3">Golgin A4</fullName>
    </submittedName>
</protein>
<evidence type="ECO:0000256" key="1">
    <source>
        <dbReference type="SAM" id="Coils"/>
    </source>
</evidence>
<proteinExistence type="predicted"/>
<feature type="domain" description="GRIP" evidence="2">
    <location>
        <begin position="439"/>
        <end position="486"/>
    </location>
</feature>
<gene>
    <name evidence="3" type="primary">LOC116992913</name>
</gene>
<accession>A0A8C3TNV9</accession>
<reference evidence="3" key="3">
    <citation type="submission" date="2025-09" db="UniProtKB">
        <authorList>
            <consortium name="Ensembl"/>
        </authorList>
    </citation>
    <scope>IDENTIFICATION</scope>
</reference>
<dbReference type="SUPFAM" id="SSF101283">
    <property type="entry name" value="GRIP domain"/>
    <property type="match status" value="1"/>
</dbReference>
<keyword evidence="4" id="KW-1185">Reference proteome</keyword>
<reference evidence="3" key="2">
    <citation type="submission" date="2025-08" db="UniProtKB">
        <authorList>
            <consortium name="Ensembl"/>
        </authorList>
    </citation>
    <scope>IDENTIFICATION</scope>
</reference>
<feature type="coiled-coil region" evidence="1">
    <location>
        <begin position="189"/>
        <end position="365"/>
    </location>
</feature>
<dbReference type="PROSITE" id="PS50913">
    <property type="entry name" value="GRIP"/>
    <property type="match status" value="1"/>
</dbReference>
<dbReference type="Proteomes" id="UP000694563">
    <property type="component" value="Chromosome 1"/>
</dbReference>
<dbReference type="PANTHER" id="PTHR19327">
    <property type="entry name" value="GOLGIN"/>
    <property type="match status" value="1"/>
</dbReference>
<feature type="coiled-coil region" evidence="1">
    <location>
        <begin position="390"/>
        <end position="417"/>
    </location>
</feature>
<dbReference type="AlphaFoldDB" id="A0A8C3TNV9"/>
<dbReference type="Ensembl" id="ENSCUST00005001437.1">
    <property type="protein sequence ID" value="ENSCUSP00005001360.1"/>
    <property type="gene ID" value="ENSCUSG00005000920.1"/>
</dbReference>
<feature type="coiled-coil region" evidence="1">
    <location>
        <begin position="2"/>
        <end position="65"/>
    </location>
</feature>
<evidence type="ECO:0000259" key="2">
    <source>
        <dbReference type="PROSITE" id="PS50913"/>
    </source>
</evidence>